<dbReference type="CDD" id="cd00320">
    <property type="entry name" value="cpn10"/>
    <property type="match status" value="1"/>
</dbReference>
<sequence>MKNTSGFQPLGHRLLVKPDSVERQTPSGIVLPEETTGRDEMAQVKGTVVAVGDGCWKDTTVGDWCKPGDRIVFGKYSGLVWAGHDGAKYRILNDLDVVGLETEVENAG</sequence>
<dbReference type="Pfam" id="PF00166">
    <property type="entry name" value="Cpn10"/>
    <property type="match status" value="1"/>
</dbReference>
<evidence type="ECO:0000313" key="4">
    <source>
        <dbReference type="EMBL" id="POZ81743.1"/>
    </source>
</evidence>
<accession>A0A2S5DRP9</accession>
<organism evidence="4 5">
    <name type="scientific">Burkholderia contaminans</name>
    <dbReference type="NCBI Taxonomy" id="488447"/>
    <lineage>
        <taxon>Bacteria</taxon>
        <taxon>Pseudomonadati</taxon>
        <taxon>Pseudomonadota</taxon>
        <taxon>Betaproteobacteria</taxon>
        <taxon>Burkholderiales</taxon>
        <taxon>Burkholderiaceae</taxon>
        <taxon>Burkholderia</taxon>
        <taxon>Burkholderia cepacia complex</taxon>
    </lineage>
</organism>
<dbReference type="Proteomes" id="UP000238655">
    <property type="component" value="Chromosome 1"/>
</dbReference>
<comment type="caution">
    <text evidence="4">The sequence shown here is derived from an EMBL/GenBank/DDBJ whole genome shotgun (WGS) entry which is preliminary data.</text>
</comment>
<dbReference type="Gene3D" id="2.30.33.40">
    <property type="entry name" value="GroES chaperonin"/>
    <property type="match status" value="1"/>
</dbReference>
<gene>
    <name evidence="4" type="ORF">C3743_15635</name>
</gene>
<dbReference type="AlphaFoldDB" id="A0A2S5DRP9"/>
<dbReference type="InterPro" id="IPR020818">
    <property type="entry name" value="Chaperonin_GroES"/>
</dbReference>
<dbReference type="InterPro" id="IPR011032">
    <property type="entry name" value="GroES-like_sf"/>
</dbReference>
<reference evidence="4 5" key="1">
    <citation type="submission" date="2018-01" db="EMBL/GenBank/DDBJ databases">
        <title>Successful Treatment of Persistent Burkholderia cepacia Bacteremia with Ceftazidime-Avibactam.</title>
        <authorList>
            <person name="Tamma P."/>
            <person name="Fan Y."/>
            <person name="Bergman Y."/>
            <person name="Sick-Samuels A."/>
            <person name="Hsu A."/>
            <person name="Timp W."/>
            <person name="Simner P."/>
        </authorList>
    </citation>
    <scope>NUCLEOTIDE SEQUENCE [LARGE SCALE GENOMIC DNA]</scope>
    <source>
        <strain evidence="4 5">170816</strain>
    </source>
</reference>
<evidence type="ECO:0000256" key="1">
    <source>
        <dbReference type="ARBA" id="ARBA00006975"/>
    </source>
</evidence>
<evidence type="ECO:0000313" key="5">
    <source>
        <dbReference type="Proteomes" id="UP000238655"/>
    </source>
</evidence>
<dbReference type="EMBL" id="PQVP01000002">
    <property type="protein sequence ID" value="POZ81743.1"/>
    <property type="molecule type" value="Genomic_DNA"/>
</dbReference>
<dbReference type="RefSeq" id="WP_089460849.1">
    <property type="nucleotide sequence ID" value="NZ_CM009575.1"/>
</dbReference>
<comment type="function">
    <text evidence="3">Together with the chaperonin GroEL, plays an essential role in assisting protein folding. The GroEL-GroES system forms a nano-cage that allows encapsulation of the non-native substrate proteins and provides a physical environment optimized to promote and accelerate protein folding. GroES binds to the apical surface of the GroEL ring, thereby capping the opening of the GroEL channel.</text>
</comment>
<evidence type="ECO:0000256" key="2">
    <source>
        <dbReference type="ARBA" id="ARBA00023186"/>
    </source>
</evidence>
<comment type="subunit">
    <text evidence="3">Heptamer of 7 subunits arranged in a ring.</text>
</comment>
<dbReference type="SMART" id="SM00883">
    <property type="entry name" value="Cpn10"/>
    <property type="match status" value="1"/>
</dbReference>
<proteinExistence type="inferred from homology"/>
<keyword evidence="2 3" id="KW-0143">Chaperone</keyword>
<dbReference type="GO" id="GO:0044183">
    <property type="term" value="F:protein folding chaperone"/>
    <property type="evidence" value="ECO:0007669"/>
    <property type="project" value="InterPro"/>
</dbReference>
<evidence type="ECO:0000256" key="3">
    <source>
        <dbReference type="RuleBase" id="RU000535"/>
    </source>
</evidence>
<dbReference type="GO" id="GO:0005524">
    <property type="term" value="F:ATP binding"/>
    <property type="evidence" value="ECO:0007669"/>
    <property type="project" value="InterPro"/>
</dbReference>
<comment type="similarity">
    <text evidence="1 3">Belongs to the GroES chaperonin family.</text>
</comment>
<name>A0A2S5DRP9_9BURK</name>
<dbReference type="PRINTS" id="PR00297">
    <property type="entry name" value="CHAPERONIN10"/>
</dbReference>
<dbReference type="SUPFAM" id="SSF50129">
    <property type="entry name" value="GroES-like"/>
    <property type="match status" value="1"/>
</dbReference>
<protein>
    <recommendedName>
        <fullName evidence="3">10 kDa chaperonin</fullName>
    </recommendedName>
</protein>
<dbReference type="InterPro" id="IPR037124">
    <property type="entry name" value="Chaperonin_GroES_sf"/>
</dbReference>